<sequence>MPLLEEQGEPQGEGNMIHSRQRATQANLDMRRGIPAVKPAKMNIPEFDGTNVDSWLQTIELYFDSARTPLENRTEVAVTYLKGDAIQWWRGTGYSATNLVWHRFCRFIEDRFTVASICDNVRNFHALTQTATVSIYIQKFEAAMNLMRRDNPGLPESYYVNSFISGLSDYIQAHLQCHPTEMQRAMWLARRIEQAQPQKKQFLGNQYTVRRHVQFDTTKPTNASLAAVIQEATAKNVCYKCREPWFPGHKKVCKINQRTQAQALHALSQDTTDIIYITEADTDSEEEESDPTTNPPLQISMHAVMGQNVPKYTFTVTVLIGDQTATALVDSGSTSTFMTPACAQRAQCSLLPSNKMKVIVADGGHLYTEFSCSNCNYTIQGVHFQSDFRILKLKGYDLILGADWI</sequence>
<evidence type="ECO:0000313" key="2">
    <source>
        <dbReference type="Proteomes" id="UP001732700"/>
    </source>
</evidence>
<accession>A0ACD6AK38</accession>
<dbReference type="EnsemblPlants" id="AVESA.00010b.r2.7DG1374500.1">
    <property type="protein sequence ID" value="AVESA.00010b.r2.7DG1374500.1.CDS.1"/>
    <property type="gene ID" value="AVESA.00010b.r2.7DG1374500"/>
</dbReference>
<dbReference type="Proteomes" id="UP001732700">
    <property type="component" value="Chromosome 7D"/>
</dbReference>
<evidence type="ECO:0000313" key="1">
    <source>
        <dbReference type="EnsemblPlants" id="AVESA.00010b.r2.7DG1374500.1.CDS.1"/>
    </source>
</evidence>
<keyword evidence="2" id="KW-1185">Reference proteome</keyword>
<name>A0ACD6AK38_AVESA</name>
<reference evidence="1" key="1">
    <citation type="submission" date="2021-05" db="EMBL/GenBank/DDBJ databases">
        <authorList>
            <person name="Scholz U."/>
            <person name="Mascher M."/>
            <person name="Fiebig A."/>
        </authorList>
    </citation>
    <scope>NUCLEOTIDE SEQUENCE [LARGE SCALE GENOMIC DNA]</scope>
</reference>
<reference evidence="1" key="2">
    <citation type="submission" date="2025-09" db="UniProtKB">
        <authorList>
            <consortium name="EnsemblPlants"/>
        </authorList>
    </citation>
    <scope>IDENTIFICATION</scope>
</reference>
<proteinExistence type="predicted"/>
<organism evidence="1 2">
    <name type="scientific">Avena sativa</name>
    <name type="common">Oat</name>
    <dbReference type="NCBI Taxonomy" id="4498"/>
    <lineage>
        <taxon>Eukaryota</taxon>
        <taxon>Viridiplantae</taxon>
        <taxon>Streptophyta</taxon>
        <taxon>Embryophyta</taxon>
        <taxon>Tracheophyta</taxon>
        <taxon>Spermatophyta</taxon>
        <taxon>Magnoliopsida</taxon>
        <taxon>Liliopsida</taxon>
        <taxon>Poales</taxon>
        <taxon>Poaceae</taxon>
        <taxon>BOP clade</taxon>
        <taxon>Pooideae</taxon>
        <taxon>Poodae</taxon>
        <taxon>Poeae</taxon>
        <taxon>Poeae Chloroplast Group 1 (Aveneae type)</taxon>
        <taxon>Aveninae</taxon>
        <taxon>Avena</taxon>
    </lineage>
</organism>
<protein>
    <submittedName>
        <fullName evidence="1">Uncharacterized protein</fullName>
    </submittedName>
</protein>